<keyword evidence="2" id="KW-1185">Reference proteome</keyword>
<gene>
    <name evidence="1" type="ORF">AVEN_120580_1</name>
</gene>
<reference evidence="1 2" key="1">
    <citation type="journal article" date="2019" name="Sci. Rep.">
        <title>Orb-weaving spider Araneus ventricosus genome elucidates the spidroin gene catalogue.</title>
        <authorList>
            <person name="Kono N."/>
            <person name="Nakamura H."/>
            <person name="Ohtoshi R."/>
            <person name="Moran D.A.P."/>
            <person name="Shinohara A."/>
            <person name="Yoshida Y."/>
            <person name="Fujiwara M."/>
            <person name="Mori M."/>
            <person name="Tomita M."/>
            <person name="Arakawa K."/>
        </authorList>
    </citation>
    <scope>NUCLEOTIDE SEQUENCE [LARGE SCALE GENOMIC DNA]</scope>
</reference>
<comment type="caution">
    <text evidence="1">The sequence shown here is derived from an EMBL/GenBank/DDBJ whole genome shotgun (WGS) entry which is preliminary data.</text>
</comment>
<proteinExistence type="predicted"/>
<accession>A0A4Y2H825</accession>
<evidence type="ECO:0000313" key="2">
    <source>
        <dbReference type="Proteomes" id="UP000499080"/>
    </source>
</evidence>
<dbReference type="EMBL" id="BGPR01001781">
    <property type="protein sequence ID" value="GBM61737.1"/>
    <property type="molecule type" value="Genomic_DNA"/>
</dbReference>
<dbReference type="AlphaFoldDB" id="A0A4Y2H825"/>
<organism evidence="1 2">
    <name type="scientific">Araneus ventricosus</name>
    <name type="common">Orbweaver spider</name>
    <name type="synonym">Epeira ventricosa</name>
    <dbReference type="NCBI Taxonomy" id="182803"/>
    <lineage>
        <taxon>Eukaryota</taxon>
        <taxon>Metazoa</taxon>
        <taxon>Ecdysozoa</taxon>
        <taxon>Arthropoda</taxon>
        <taxon>Chelicerata</taxon>
        <taxon>Arachnida</taxon>
        <taxon>Araneae</taxon>
        <taxon>Araneomorphae</taxon>
        <taxon>Entelegynae</taxon>
        <taxon>Araneoidea</taxon>
        <taxon>Araneidae</taxon>
        <taxon>Araneus</taxon>
    </lineage>
</organism>
<evidence type="ECO:0000313" key="1">
    <source>
        <dbReference type="EMBL" id="GBM61737.1"/>
    </source>
</evidence>
<dbReference type="Proteomes" id="UP000499080">
    <property type="component" value="Unassembled WGS sequence"/>
</dbReference>
<sequence length="161" mass="18155">MKRETVRTFKTSSKSFDVTDCSRLIDWTKYYVLPPPLVENLAIKPISSGFKLKNIPLESMSVLTWTLHVILRRAVGVWMKSPSPLMSHAAVIDIRKSRKDQTPCWGQLVEVGDELRTHLDGAALCSIRVGVRGGQRGLLERLNLTLQNFIFLAVLKRLPNG</sequence>
<protein>
    <submittedName>
        <fullName evidence="1">Uncharacterized protein</fullName>
    </submittedName>
</protein>
<name>A0A4Y2H825_ARAVE</name>